<evidence type="ECO:0000256" key="2">
    <source>
        <dbReference type="ARBA" id="ARBA00022448"/>
    </source>
</evidence>
<name>A0ABR3ZP68_9PEZI</name>
<evidence type="ECO:0000313" key="10">
    <source>
        <dbReference type="Proteomes" id="UP001583186"/>
    </source>
</evidence>
<gene>
    <name evidence="9" type="ORF">Sste5346_001563</name>
</gene>
<dbReference type="Pfam" id="PF23354">
    <property type="entry name" value="TPR_NUP160_120_M"/>
    <property type="match status" value="1"/>
</dbReference>
<keyword evidence="3" id="KW-0539">Nucleus</keyword>
<feature type="domain" description="Nucleoporin Nup120 helical" evidence="6">
    <location>
        <begin position="729"/>
        <end position="865"/>
    </location>
</feature>
<feature type="compositionally biased region" description="Polar residues" evidence="4">
    <location>
        <begin position="1104"/>
        <end position="1115"/>
    </location>
</feature>
<dbReference type="PANTHER" id="PTHR21286">
    <property type="entry name" value="NUCLEAR PORE COMPLEX PROTEIN NUP160"/>
    <property type="match status" value="1"/>
</dbReference>
<dbReference type="PANTHER" id="PTHR21286:SF0">
    <property type="entry name" value="NUCLEAR PORE COMPLEX PROTEIN NUP160"/>
    <property type="match status" value="1"/>
</dbReference>
<feature type="region of interest" description="Disordered" evidence="4">
    <location>
        <begin position="1433"/>
        <end position="1452"/>
    </location>
</feature>
<evidence type="ECO:0000256" key="4">
    <source>
        <dbReference type="SAM" id="MobiDB-lite"/>
    </source>
</evidence>
<evidence type="ECO:0000259" key="5">
    <source>
        <dbReference type="Pfam" id="PF11715"/>
    </source>
</evidence>
<keyword evidence="10" id="KW-1185">Reference proteome</keyword>
<dbReference type="InterPro" id="IPR048884">
    <property type="entry name" value="Nup120_helical"/>
</dbReference>
<dbReference type="Proteomes" id="UP001583186">
    <property type="component" value="Unassembled WGS sequence"/>
</dbReference>
<evidence type="ECO:0000259" key="7">
    <source>
        <dbReference type="Pfam" id="PF23300"/>
    </source>
</evidence>
<feature type="region of interest" description="Disordered" evidence="4">
    <location>
        <begin position="1104"/>
        <end position="1130"/>
    </location>
</feature>
<feature type="compositionally biased region" description="Low complexity" evidence="4">
    <location>
        <begin position="59"/>
        <end position="94"/>
    </location>
</feature>
<protein>
    <recommendedName>
        <fullName evidence="11">Nuclear pore complex protein Nup160</fullName>
    </recommendedName>
</protein>
<feature type="compositionally biased region" description="Low complexity" evidence="4">
    <location>
        <begin position="1371"/>
        <end position="1381"/>
    </location>
</feature>
<dbReference type="InterPro" id="IPR056548">
    <property type="entry name" value="HEAT_Nup120"/>
</dbReference>
<feature type="domain" description="Nucleoporin Nup120/160 beta-propeller" evidence="5">
    <location>
        <begin position="124"/>
        <end position="669"/>
    </location>
</feature>
<comment type="subcellular location">
    <subcellularLocation>
        <location evidence="1">Nucleus</location>
    </subcellularLocation>
</comment>
<evidence type="ECO:0000256" key="3">
    <source>
        <dbReference type="ARBA" id="ARBA00023242"/>
    </source>
</evidence>
<keyword evidence="2" id="KW-0813">Transport</keyword>
<feature type="compositionally biased region" description="Polar residues" evidence="4">
    <location>
        <begin position="1357"/>
        <end position="1367"/>
    </location>
</feature>
<feature type="region of interest" description="Disordered" evidence="4">
    <location>
        <begin position="1338"/>
        <end position="1387"/>
    </location>
</feature>
<dbReference type="Pfam" id="PF23300">
    <property type="entry name" value="HEAT_Nup120"/>
    <property type="match status" value="1"/>
</dbReference>
<dbReference type="EMBL" id="JAWCUI010000006">
    <property type="protein sequence ID" value="KAL1901860.1"/>
    <property type="molecule type" value="Genomic_DNA"/>
</dbReference>
<dbReference type="Pfam" id="PF21486">
    <property type="entry name" value="NUP120_helical"/>
    <property type="match status" value="1"/>
</dbReference>
<feature type="domain" description="Nucleoporin nup120-like HEAT repeat" evidence="7">
    <location>
        <begin position="982"/>
        <end position="1172"/>
    </location>
</feature>
<feature type="compositionally biased region" description="Gly residues" evidence="4">
    <location>
        <begin position="47"/>
        <end position="58"/>
    </location>
</feature>
<evidence type="ECO:0000259" key="8">
    <source>
        <dbReference type="Pfam" id="PF23354"/>
    </source>
</evidence>
<evidence type="ECO:0000259" key="6">
    <source>
        <dbReference type="Pfam" id="PF21486"/>
    </source>
</evidence>
<comment type="caution">
    <text evidence="9">The sequence shown here is derived from an EMBL/GenBank/DDBJ whole genome shotgun (WGS) entry which is preliminary data.</text>
</comment>
<dbReference type="InterPro" id="IPR021717">
    <property type="entry name" value="Nucleoporin_Nup160"/>
</dbReference>
<evidence type="ECO:0000256" key="1">
    <source>
        <dbReference type="ARBA" id="ARBA00004123"/>
    </source>
</evidence>
<evidence type="ECO:0000313" key="9">
    <source>
        <dbReference type="EMBL" id="KAL1901860.1"/>
    </source>
</evidence>
<feature type="domain" description="NUP160 middle TPR" evidence="8">
    <location>
        <begin position="1192"/>
        <end position="1293"/>
    </location>
</feature>
<organism evidence="9 10">
    <name type="scientific">Sporothrix stenoceras</name>
    <dbReference type="NCBI Taxonomy" id="5173"/>
    <lineage>
        <taxon>Eukaryota</taxon>
        <taxon>Fungi</taxon>
        <taxon>Dikarya</taxon>
        <taxon>Ascomycota</taxon>
        <taxon>Pezizomycotina</taxon>
        <taxon>Sordariomycetes</taxon>
        <taxon>Sordariomycetidae</taxon>
        <taxon>Ophiostomatales</taxon>
        <taxon>Ophiostomataceae</taxon>
        <taxon>Sporothrix</taxon>
    </lineage>
</organism>
<dbReference type="InterPro" id="IPR059141">
    <property type="entry name" value="Beta-prop_Nup120_160"/>
</dbReference>
<reference evidence="9 10" key="1">
    <citation type="journal article" date="2024" name="IMA Fungus">
        <title>IMA Genome - F19 : A genome assembly and annotation guide to empower mycologists, including annotated draft genome sequences of Ceratocystis pirilliformis, Diaporthe australafricana, Fusarium ophioides, Paecilomyces lecythidis, and Sporothrix stenoceras.</title>
        <authorList>
            <person name="Aylward J."/>
            <person name="Wilson A.M."/>
            <person name="Visagie C.M."/>
            <person name="Spraker J."/>
            <person name="Barnes I."/>
            <person name="Buitendag C."/>
            <person name="Ceriani C."/>
            <person name="Del Mar Angel L."/>
            <person name="du Plessis D."/>
            <person name="Fuchs T."/>
            <person name="Gasser K."/>
            <person name="Kramer D."/>
            <person name="Li W."/>
            <person name="Munsamy K."/>
            <person name="Piso A."/>
            <person name="Price J.L."/>
            <person name="Sonnekus B."/>
            <person name="Thomas C."/>
            <person name="van der Nest A."/>
            <person name="van Dijk A."/>
            <person name="van Heerden A."/>
            <person name="van Vuuren N."/>
            <person name="Yilmaz N."/>
            <person name="Duong T.A."/>
            <person name="van der Merwe N.A."/>
            <person name="Wingfield M.J."/>
            <person name="Wingfield B.D."/>
        </authorList>
    </citation>
    <scope>NUCLEOTIDE SEQUENCE [LARGE SCALE GENOMIC DNA]</scope>
    <source>
        <strain evidence="9 10">CMW 5346</strain>
    </source>
</reference>
<feature type="compositionally biased region" description="Acidic residues" evidence="4">
    <location>
        <begin position="1443"/>
        <end position="1452"/>
    </location>
</feature>
<sequence length="1452" mass="156663">MGSRELFYAFKETRVSLEPASPATVVHAQVPAANGGNGRRLTSRLVGGSGNNNSGNGGSSSISRSITNGHSPSSSFASITGANSSSSGGASDNNTYTEEERFYRAKNLASESGIYHRRHHDAPRSFLWRVLEGGHVLSIRAIDIAKHQPDSPSSAPDAPLTLYLHFPKPVRPGCIALADPQQHDALTVFVLDESFYLHHLQLRPDVFRKRAFTNEADLGEAWKPYLSATFNFKQPRRLVSVSANEFVVALHDGGLINFRRDPHHAHESAAALASSSVSWKESFHSPVGLIQGLRSILPFQGGPTIKYEGTNLEITAAASAVTATLSLDNGDGATTSSAAFFFSVCLDHRLRIWNVERGEICYTGDILGLTREPHELGKWTIDPSQTNLLRVVPLDNQPGAAVIATYSPVGAGAFKFWKVTATTAHDGHSNANGAAHIEVEPLDSAPDSLLPPTPSAADVWTLADFAISYTAPRKLSLWVLWKNNLIYRVMQMEADLHDLASDWQETWTGVHTESGAPTAQTSGPCDPTDAAEKWLDLIFFPGRFSRATLETALAMYERGLGATKDKTSKRGALSSSAVSTTASTSSLMESICSVLGSTAALERGSSGAMDYDLFRSASEIQWRRFYRLLVELDKQRGEALALALDPDLGLAWVVCTDCVAAARECSGLERVYHNAPSSQASSVFARGISGSGSASNSANYEKVSRLLSAGASFVDSFSDGMLQTCEAALRAELFDDASSKTDEERIQSLGDKAGFWRHLTEDECAQVIDILGDNFEEVDEATYRTLFSLFDDVVQQQLQGGHDVRYPFTQFGQKLVVRGIQDTAELFWQILFRQLILLVHMEFELEDERVALHSRIDVGQVYTRLIDALKRLELVKWLSRTEFSVALKRSERESLSGSFSGGSFSTAASGSFSGGSTAGASNTGAAGDENPTQVITVLAGSVGHLLGLGEQAGSVPLSSLLTDIIVDVCSARSTIELDPAMIQCMLLKRGRPDLSLQLGSFASDDPFSTYVQGRTFLALRNYDTAALYFQKAAVGLSAVVRHPLRHSAGLIDDAEWNLFYSGLPNYYAHIVSLYDRQKAYGYVIDFARLSLQFARSKANGLSASINNGSNSSQPAKGTGKAGSRQGSFGAGDPAAEAAVLSSTRTEMLSRLFTAATTLSRFDAAHSALLSMGQPFLTQPSNSSTPLPNTGAALQRSGLRYLVEKMCETGEVAALLALPFPGGLRDAVDDVLEQKCRAAMEVVRGTPWHHVLYSWRVAHNDYRGAASVLLDQLHKLQQAGEGDKFLATSASALAADQSYGSDDVLDTPVTRQYLKLINTLSCVDPKQAWIYTEDPLGNQASAQKATPPHDTVIPSVEMTDNSNTQTTDADTQHTSQSSAAAAKKSDSNPMASFLKKAAAAQRPPWRKVVTLADLRKQYQVELDRIAAIQNNQFAFGSGGAAGGEGEDVTMDDS</sequence>
<dbReference type="InterPro" id="IPR056535">
    <property type="entry name" value="TPR_NUP160_M"/>
</dbReference>
<evidence type="ECO:0008006" key="11">
    <source>
        <dbReference type="Google" id="ProtNLM"/>
    </source>
</evidence>
<feature type="region of interest" description="Disordered" evidence="4">
    <location>
        <begin position="30"/>
        <end position="95"/>
    </location>
</feature>
<proteinExistence type="predicted"/>
<accession>A0ABR3ZP68</accession>
<dbReference type="Pfam" id="PF11715">
    <property type="entry name" value="Beta-prop_Nup120_160"/>
    <property type="match status" value="1"/>
</dbReference>